<evidence type="ECO:0000256" key="8">
    <source>
        <dbReference type="ARBA" id="ARBA00023065"/>
    </source>
</evidence>
<dbReference type="Proteomes" id="UP000565724">
    <property type="component" value="Unassembled WGS sequence"/>
</dbReference>
<keyword evidence="3" id="KW-0813">Transport</keyword>
<dbReference type="SUPFAM" id="SSF143865">
    <property type="entry name" value="CorA soluble domain-like"/>
    <property type="match status" value="1"/>
</dbReference>
<keyword evidence="14" id="KW-1185">Reference proteome</keyword>
<dbReference type="GO" id="GO:0015095">
    <property type="term" value="F:magnesium ion transmembrane transporter activity"/>
    <property type="evidence" value="ECO:0007669"/>
    <property type="project" value="TreeGrafter"/>
</dbReference>
<protein>
    <submittedName>
        <fullName evidence="13">Magnesium and cobalt transport protein CorA</fullName>
    </submittedName>
</protein>
<evidence type="ECO:0000256" key="7">
    <source>
        <dbReference type="ARBA" id="ARBA00022989"/>
    </source>
</evidence>
<comment type="similarity">
    <text evidence="2">Belongs to the CorA metal ion transporter (MIT) (TC 1.A.35) family.</text>
</comment>
<dbReference type="EMBL" id="JABMCI010000060">
    <property type="protein sequence ID" value="NUU17128.1"/>
    <property type="molecule type" value="Genomic_DNA"/>
</dbReference>
<evidence type="ECO:0000256" key="1">
    <source>
        <dbReference type="ARBA" id="ARBA00004651"/>
    </source>
</evidence>
<dbReference type="Pfam" id="PF01544">
    <property type="entry name" value="CorA"/>
    <property type="match status" value="1"/>
</dbReference>
<dbReference type="PANTHER" id="PTHR46494">
    <property type="entry name" value="CORA FAMILY METAL ION TRANSPORTER (EUROFUNG)"/>
    <property type="match status" value="1"/>
</dbReference>
<comment type="caution">
    <text evidence="13">The sequence shown here is derived from an EMBL/GenBank/DDBJ whole genome shotgun (WGS) entry which is preliminary data.</text>
</comment>
<dbReference type="FunFam" id="1.20.58.340:FF:000004">
    <property type="entry name" value="Magnesium transport protein CorA"/>
    <property type="match status" value="1"/>
</dbReference>
<evidence type="ECO:0000256" key="5">
    <source>
        <dbReference type="ARBA" id="ARBA00022692"/>
    </source>
</evidence>
<dbReference type="CDD" id="cd12830">
    <property type="entry name" value="MtCorA-like"/>
    <property type="match status" value="1"/>
</dbReference>
<name>A0A7Y5ZZQ3_9CELL</name>
<keyword evidence="7 12" id="KW-1133">Transmembrane helix</keyword>
<keyword evidence="4" id="KW-1003">Cell membrane</keyword>
<organism evidence="13 14">
    <name type="scientific">Cellulomonas humilata</name>
    <dbReference type="NCBI Taxonomy" id="144055"/>
    <lineage>
        <taxon>Bacteria</taxon>
        <taxon>Bacillati</taxon>
        <taxon>Actinomycetota</taxon>
        <taxon>Actinomycetes</taxon>
        <taxon>Micrococcales</taxon>
        <taxon>Cellulomonadaceae</taxon>
        <taxon>Cellulomonas</taxon>
    </lineage>
</organism>
<sequence>MIVDCALYSAGRRRHRIDDLRLALQEAEAEDGFVWIGLVEPTAEEFDQLAEGFELPQLAIDDAIRAHQRPKLEQYGGVTFAVVKPVHYVDHVEVVEVSELAIFLGDRFVIVVRHGDTTIPAQVRAALEADPEMLQHGPPAVLHGILDKAVDQYLDVTASIDEDLDQIEDQVFGDDPGNDHAERIYKLKREVQQFRRAVVPLVQPLTRLAEQQVPCIPAYSRPYFRDVQDHALRAAELIEAADALLTGVLQADLAQVTVEQNRVTVQQNSDMRKISAWAAIALVPTAIAGLYGMNFDYLPASDWALGFWIVLAGIGVVCVGLHRAFRRNRWL</sequence>
<evidence type="ECO:0000256" key="6">
    <source>
        <dbReference type="ARBA" id="ARBA00022842"/>
    </source>
</evidence>
<dbReference type="GO" id="GO:0050897">
    <property type="term" value="F:cobalt ion binding"/>
    <property type="evidence" value="ECO:0007669"/>
    <property type="project" value="TreeGrafter"/>
</dbReference>
<feature type="transmembrane region" description="Helical" evidence="12">
    <location>
        <begin position="274"/>
        <end position="293"/>
    </location>
</feature>
<proteinExistence type="inferred from homology"/>
<keyword evidence="6" id="KW-0460">Magnesium</keyword>
<dbReference type="GO" id="GO:0015087">
    <property type="term" value="F:cobalt ion transmembrane transporter activity"/>
    <property type="evidence" value="ECO:0007669"/>
    <property type="project" value="TreeGrafter"/>
</dbReference>
<dbReference type="PANTHER" id="PTHR46494:SF1">
    <property type="entry name" value="CORA FAMILY METAL ION TRANSPORTER (EUROFUNG)"/>
    <property type="match status" value="1"/>
</dbReference>
<evidence type="ECO:0000256" key="9">
    <source>
        <dbReference type="ARBA" id="ARBA00023136"/>
    </source>
</evidence>
<comment type="function">
    <text evidence="11">Mediates influx of magnesium ions. Alternates between open and closed states. Activated by low cytoplasmic Mg(2+) levels. Inactive when cytoplasmic Mg(2+) levels are high.</text>
</comment>
<dbReference type="InterPro" id="IPR045863">
    <property type="entry name" value="CorA_TM1_TM2"/>
</dbReference>
<dbReference type="Gene3D" id="3.30.460.20">
    <property type="entry name" value="CorA soluble domain-like"/>
    <property type="match status" value="1"/>
</dbReference>
<evidence type="ECO:0000256" key="3">
    <source>
        <dbReference type="ARBA" id="ARBA00022448"/>
    </source>
</evidence>
<reference evidence="13 14" key="1">
    <citation type="submission" date="2020-05" db="EMBL/GenBank/DDBJ databases">
        <title>Genome Sequencing of Type Strains.</title>
        <authorList>
            <person name="Lemaire J.F."/>
            <person name="Inderbitzin P."/>
            <person name="Gregorio O.A."/>
            <person name="Collins S.B."/>
            <person name="Wespe N."/>
            <person name="Knight-Connoni V."/>
        </authorList>
    </citation>
    <scope>NUCLEOTIDE SEQUENCE [LARGE SCALE GENOMIC DNA]</scope>
    <source>
        <strain evidence="13 14">ATCC 25174</strain>
    </source>
</reference>
<dbReference type="Gene3D" id="1.20.58.340">
    <property type="entry name" value="Magnesium transport protein CorA, transmembrane region"/>
    <property type="match status" value="2"/>
</dbReference>
<keyword evidence="5 12" id="KW-0812">Transmembrane</keyword>
<evidence type="ECO:0000313" key="13">
    <source>
        <dbReference type="EMBL" id="NUU17128.1"/>
    </source>
</evidence>
<dbReference type="InterPro" id="IPR045861">
    <property type="entry name" value="CorA_cytoplasmic_dom"/>
</dbReference>
<evidence type="ECO:0000256" key="4">
    <source>
        <dbReference type="ARBA" id="ARBA00022475"/>
    </source>
</evidence>
<accession>A0A7Y5ZZQ3</accession>
<gene>
    <name evidence="13" type="ORF">HP550_07685</name>
</gene>
<evidence type="ECO:0000256" key="11">
    <source>
        <dbReference type="ARBA" id="ARBA00045497"/>
    </source>
</evidence>
<comment type="subcellular location">
    <subcellularLocation>
        <location evidence="1">Cell membrane</location>
        <topology evidence="1">Multi-pass membrane protein</topology>
    </subcellularLocation>
</comment>
<evidence type="ECO:0000256" key="2">
    <source>
        <dbReference type="ARBA" id="ARBA00009765"/>
    </source>
</evidence>
<dbReference type="SUPFAM" id="SSF144083">
    <property type="entry name" value="Magnesium transport protein CorA, transmembrane region"/>
    <property type="match status" value="1"/>
</dbReference>
<keyword evidence="8" id="KW-0406">Ion transport</keyword>
<comment type="catalytic activity">
    <reaction evidence="10">
        <text>Mg(2+)(in) = Mg(2+)(out)</text>
        <dbReference type="Rhea" id="RHEA:29827"/>
        <dbReference type="ChEBI" id="CHEBI:18420"/>
    </reaction>
</comment>
<evidence type="ECO:0000313" key="14">
    <source>
        <dbReference type="Proteomes" id="UP000565724"/>
    </source>
</evidence>
<dbReference type="GO" id="GO:0005886">
    <property type="term" value="C:plasma membrane"/>
    <property type="evidence" value="ECO:0007669"/>
    <property type="project" value="UniProtKB-SubCell"/>
</dbReference>
<evidence type="ECO:0000256" key="10">
    <source>
        <dbReference type="ARBA" id="ARBA00034269"/>
    </source>
</evidence>
<dbReference type="GO" id="GO:0000287">
    <property type="term" value="F:magnesium ion binding"/>
    <property type="evidence" value="ECO:0007669"/>
    <property type="project" value="TreeGrafter"/>
</dbReference>
<feature type="transmembrane region" description="Helical" evidence="12">
    <location>
        <begin position="305"/>
        <end position="325"/>
    </location>
</feature>
<dbReference type="RefSeq" id="WP_175347006.1">
    <property type="nucleotide sequence ID" value="NZ_JABMCI010000060.1"/>
</dbReference>
<dbReference type="InterPro" id="IPR002523">
    <property type="entry name" value="MgTranspt_CorA/ZnTranspt_ZntB"/>
</dbReference>
<keyword evidence="9 12" id="KW-0472">Membrane</keyword>
<evidence type="ECO:0000256" key="12">
    <source>
        <dbReference type="SAM" id="Phobius"/>
    </source>
</evidence>
<dbReference type="AlphaFoldDB" id="A0A7Y5ZZQ3"/>